<dbReference type="PROSITE" id="PS00211">
    <property type="entry name" value="ABC_TRANSPORTER_1"/>
    <property type="match status" value="1"/>
</dbReference>
<dbReference type="STRING" id="1849968.A8C32_13025"/>
<feature type="domain" description="ABC transporter" evidence="3">
    <location>
        <begin position="2"/>
        <end position="234"/>
    </location>
</feature>
<protein>
    <submittedName>
        <fullName evidence="4">ABC transporter ATP-binding protein</fullName>
    </submittedName>
</protein>
<keyword evidence="5" id="KW-1185">Reference proteome</keyword>
<dbReference type="InterPro" id="IPR003593">
    <property type="entry name" value="AAA+_ATPase"/>
</dbReference>
<dbReference type="InterPro" id="IPR017871">
    <property type="entry name" value="ABC_transporter-like_CS"/>
</dbReference>
<comment type="caution">
    <text evidence="4">The sequence shown here is derived from an EMBL/GenBank/DDBJ whole genome shotgun (WGS) entry which is preliminary data.</text>
</comment>
<reference evidence="4 5" key="1">
    <citation type="submission" date="2016-05" db="EMBL/GenBank/DDBJ databases">
        <title>Draft Genome Sequence of Algibacter sp. Strain SK-16 Isolated from the Surface Water of Aburatsubo Inlet.</title>
        <authorList>
            <person name="Wong S.-K."/>
            <person name="Yoshizawa S."/>
            <person name="Nakajima Y."/>
            <person name="Ogura Y."/>
            <person name="Tetsuya H."/>
            <person name="Hamasaki K."/>
        </authorList>
    </citation>
    <scope>NUCLEOTIDE SEQUENCE [LARGE SCALE GENOMIC DNA]</scope>
    <source>
        <strain evidence="4 5">SK-16</strain>
    </source>
</reference>
<dbReference type="RefSeq" id="WP_069829053.1">
    <property type="nucleotide sequence ID" value="NZ_MDJD01000007.1"/>
</dbReference>
<keyword evidence="2 4" id="KW-0067">ATP-binding</keyword>
<dbReference type="AlphaFoldDB" id="A0A1E5TE41"/>
<dbReference type="InterPro" id="IPR003439">
    <property type="entry name" value="ABC_transporter-like_ATP-bd"/>
</dbReference>
<evidence type="ECO:0000259" key="3">
    <source>
        <dbReference type="PROSITE" id="PS50893"/>
    </source>
</evidence>
<evidence type="ECO:0000256" key="2">
    <source>
        <dbReference type="ARBA" id="ARBA00022840"/>
    </source>
</evidence>
<proteinExistence type="predicted"/>
<dbReference type="Gene3D" id="3.40.50.300">
    <property type="entry name" value="P-loop containing nucleotide triphosphate hydrolases"/>
    <property type="match status" value="1"/>
</dbReference>
<evidence type="ECO:0000313" key="5">
    <source>
        <dbReference type="Proteomes" id="UP000095713"/>
    </source>
</evidence>
<dbReference type="GO" id="GO:0016887">
    <property type="term" value="F:ATP hydrolysis activity"/>
    <property type="evidence" value="ECO:0007669"/>
    <property type="project" value="InterPro"/>
</dbReference>
<dbReference type="PROSITE" id="PS50893">
    <property type="entry name" value="ABC_TRANSPORTER_2"/>
    <property type="match status" value="1"/>
</dbReference>
<gene>
    <name evidence="4" type="ORF">A8C32_13025</name>
</gene>
<organism evidence="4 5">
    <name type="scientific">Flavivirga aquatica</name>
    <dbReference type="NCBI Taxonomy" id="1849968"/>
    <lineage>
        <taxon>Bacteria</taxon>
        <taxon>Pseudomonadati</taxon>
        <taxon>Bacteroidota</taxon>
        <taxon>Flavobacteriia</taxon>
        <taxon>Flavobacteriales</taxon>
        <taxon>Flavobacteriaceae</taxon>
        <taxon>Flavivirga</taxon>
    </lineage>
</organism>
<dbReference type="SUPFAM" id="SSF52540">
    <property type="entry name" value="P-loop containing nucleoside triphosphate hydrolases"/>
    <property type="match status" value="1"/>
</dbReference>
<name>A0A1E5TE41_9FLAO</name>
<dbReference type="PANTHER" id="PTHR43582">
    <property type="entry name" value="LINEARMYCIN RESISTANCE ATP-BINDING PROTEIN LNRL"/>
    <property type="match status" value="1"/>
</dbReference>
<keyword evidence="1" id="KW-0547">Nucleotide-binding</keyword>
<accession>A0A1E5TE41</accession>
<dbReference type="PANTHER" id="PTHR43582:SF2">
    <property type="entry name" value="LINEARMYCIN RESISTANCE ATP-BINDING PROTEIN LNRL"/>
    <property type="match status" value="1"/>
</dbReference>
<sequence length="247" mass="27235">MIEIKQLSKKYKGADIFSVSNLDLSISEKDIFGLLGPNGAGKTTLISLLCSLIKPTSGSFVINGLTYKKNKNQLKQLIGIVPQEYALYPTLTAFENLMYFGSMYGLKGNKLKIKIKAALQTLGLSQFSNKKINTFSGGMKRRINLIASILHDPKVLFLDEPTVGVDVQSKNVIINYLKELNKKGTTIIYTSHHLNEAEAFCTKVAIIDHGKIITQGPPKSLINDQKNANNLEDIFLALTGHALRDHA</sequence>
<dbReference type="SMART" id="SM00382">
    <property type="entry name" value="AAA"/>
    <property type="match status" value="1"/>
</dbReference>
<evidence type="ECO:0000313" key="4">
    <source>
        <dbReference type="EMBL" id="OEK09618.1"/>
    </source>
</evidence>
<evidence type="ECO:0000256" key="1">
    <source>
        <dbReference type="ARBA" id="ARBA00022741"/>
    </source>
</evidence>
<dbReference type="EMBL" id="MDJD01000007">
    <property type="protein sequence ID" value="OEK09618.1"/>
    <property type="molecule type" value="Genomic_DNA"/>
</dbReference>
<dbReference type="GO" id="GO:0005524">
    <property type="term" value="F:ATP binding"/>
    <property type="evidence" value="ECO:0007669"/>
    <property type="project" value="UniProtKB-KW"/>
</dbReference>
<dbReference type="InterPro" id="IPR027417">
    <property type="entry name" value="P-loop_NTPase"/>
</dbReference>
<dbReference type="Proteomes" id="UP000095713">
    <property type="component" value="Unassembled WGS sequence"/>
</dbReference>
<dbReference type="OrthoDB" id="9801987at2"/>
<dbReference type="Pfam" id="PF00005">
    <property type="entry name" value="ABC_tran"/>
    <property type="match status" value="1"/>
</dbReference>